<dbReference type="Gene3D" id="1.10.150.20">
    <property type="entry name" value="5' to 3' exonuclease, C-terminal subdomain"/>
    <property type="match status" value="1"/>
</dbReference>
<evidence type="ECO:0000256" key="11">
    <source>
        <dbReference type="ARBA" id="ARBA00022833"/>
    </source>
</evidence>
<comment type="caution">
    <text evidence="20">The sequence shown here is derived from an EMBL/GenBank/DDBJ whole genome shotgun (WGS) entry which is preliminary data.</text>
</comment>
<dbReference type="InterPro" id="IPR036775">
    <property type="entry name" value="DNA_pol_Y-fam_lit_finger_sf"/>
</dbReference>
<comment type="similarity">
    <text evidence="4">Belongs to the DNA polymerase type-Y family.</text>
</comment>
<dbReference type="Gene3D" id="3.30.70.270">
    <property type="match status" value="1"/>
</dbReference>
<evidence type="ECO:0000313" key="21">
    <source>
        <dbReference type="Proteomes" id="UP000663879"/>
    </source>
</evidence>
<accession>A0A813WA97</accession>
<dbReference type="Pfam" id="PF21704">
    <property type="entry name" value="POLH-Rev1_HhH"/>
    <property type="match status" value="1"/>
</dbReference>
<feature type="region of interest" description="Disordered" evidence="17">
    <location>
        <begin position="600"/>
        <end position="663"/>
    </location>
</feature>
<keyword evidence="10" id="KW-0863">Zinc-finger</keyword>
<evidence type="ECO:0000256" key="14">
    <source>
        <dbReference type="ARBA" id="ARBA00023242"/>
    </source>
</evidence>
<organism evidence="20 21">
    <name type="scientific">Brachionus calyciflorus</name>
    <dbReference type="NCBI Taxonomy" id="104777"/>
    <lineage>
        <taxon>Eukaryota</taxon>
        <taxon>Metazoa</taxon>
        <taxon>Spiralia</taxon>
        <taxon>Gnathifera</taxon>
        <taxon>Rotifera</taxon>
        <taxon>Eurotatoria</taxon>
        <taxon>Monogononta</taxon>
        <taxon>Pseudotrocha</taxon>
        <taxon>Ploima</taxon>
        <taxon>Brachionidae</taxon>
        <taxon>Brachionus</taxon>
    </lineage>
</organism>
<feature type="compositionally biased region" description="Polar residues" evidence="17">
    <location>
        <begin position="652"/>
        <end position="663"/>
    </location>
</feature>
<evidence type="ECO:0000256" key="5">
    <source>
        <dbReference type="ARBA" id="ARBA00012417"/>
    </source>
</evidence>
<reference evidence="20" key="1">
    <citation type="submission" date="2021-02" db="EMBL/GenBank/DDBJ databases">
        <authorList>
            <person name="Nowell W R."/>
        </authorList>
    </citation>
    <scope>NUCLEOTIDE SEQUENCE</scope>
    <source>
        <strain evidence="20">Ploen Becks lab</strain>
    </source>
</reference>
<comment type="cofactor">
    <cofactor evidence="1">
        <name>Mn(2+)</name>
        <dbReference type="ChEBI" id="CHEBI:29035"/>
    </cofactor>
</comment>
<evidence type="ECO:0000256" key="10">
    <source>
        <dbReference type="ARBA" id="ARBA00022771"/>
    </source>
</evidence>
<keyword evidence="14" id="KW-0539">Nucleus</keyword>
<dbReference type="GO" id="GO:0006281">
    <property type="term" value="P:DNA repair"/>
    <property type="evidence" value="ECO:0007669"/>
    <property type="project" value="UniProtKB-KW"/>
</dbReference>
<comment type="cofactor">
    <cofactor evidence="2">
        <name>Mg(2+)</name>
        <dbReference type="ChEBI" id="CHEBI:18420"/>
    </cofactor>
</comment>
<dbReference type="InterPro" id="IPR043128">
    <property type="entry name" value="Rev_trsase/Diguanyl_cyclase"/>
</dbReference>
<dbReference type="GO" id="GO:0005634">
    <property type="term" value="C:nucleus"/>
    <property type="evidence" value="ECO:0007669"/>
    <property type="project" value="UniProtKB-SubCell"/>
</dbReference>
<evidence type="ECO:0000256" key="8">
    <source>
        <dbReference type="ARBA" id="ARBA00022723"/>
    </source>
</evidence>
<evidence type="ECO:0000256" key="15">
    <source>
        <dbReference type="ARBA" id="ARBA00044975"/>
    </source>
</evidence>
<dbReference type="PANTHER" id="PTHR45873:SF1">
    <property type="entry name" value="DNA POLYMERASE ETA"/>
    <property type="match status" value="1"/>
</dbReference>
<keyword evidence="11" id="KW-0862">Zinc</keyword>
<evidence type="ECO:0000256" key="6">
    <source>
        <dbReference type="ARBA" id="ARBA00022679"/>
    </source>
</evidence>
<evidence type="ECO:0000256" key="2">
    <source>
        <dbReference type="ARBA" id="ARBA00001946"/>
    </source>
</evidence>
<dbReference type="SUPFAM" id="SSF100879">
    <property type="entry name" value="Lesion bypass DNA polymerase (Y-family), little finger domain"/>
    <property type="match status" value="1"/>
</dbReference>
<dbReference type="PIRSF" id="PIRSF036603">
    <property type="entry name" value="DPol_eta"/>
    <property type="match status" value="1"/>
</dbReference>
<gene>
    <name evidence="20" type="ORF">OXX778_LOCUS9132</name>
</gene>
<dbReference type="Pfam" id="PF11799">
    <property type="entry name" value="IMS_C"/>
    <property type="match status" value="1"/>
</dbReference>
<dbReference type="FunFam" id="1.10.150.20:FF:000014">
    <property type="entry name" value="Polymerase (DNA directed), eta"/>
    <property type="match status" value="1"/>
</dbReference>
<dbReference type="GO" id="GO:0003887">
    <property type="term" value="F:DNA-directed DNA polymerase activity"/>
    <property type="evidence" value="ECO:0007669"/>
    <property type="project" value="UniProtKB-EC"/>
</dbReference>
<keyword evidence="9" id="KW-0227">DNA damage</keyword>
<keyword evidence="6" id="KW-0808">Transferase</keyword>
<evidence type="ECO:0000256" key="4">
    <source>
        <dbReference type="ARBA" id="ARBA00010945"/>
    </source>
</evidence>
<keyword evidence="12" id="KW-0460">Magnesium</keyword>
<dbReference type="Gene3D" id="3.40.1170.60">
    <property type="match status" value="1"/>
</dbReference>
<dbReference type="GO" id="GO:0009411">
    <property type="term" value="P:response to UV"/>
    <property type="evidence" value="ECO:0007669"/>
    <property type="project" value="UniProtKB-ARBA"/>
</dbReference>
<dbReference type="GO" id="GO:0042276">
    <property type="term" value="P:error-prone translesion synthesis"/>
    <property type="evidence" value="ECO:0007669"/>
    <property type="project" value="TreeGrafter"/>
</dbReference>
<dbReference type="EMBL" id="CAJNOC010001320">
    <property type="protein sequence ID" value="CAF0854622.1"/>
    <property type="molecule type" value="Genomic_DNA"/>
</dbReference>
<evidence type="ECO:0000256" key="17">
    <source>
        <dbReference type="SAM" id="MobiDB-lite"/>
    </source>
</evidence>
<evidence type="ECO:0000259" key="19">
    <source>
        <dbReference type="PROSITE" id="PS51907"/>
    </source>
</evidence>
<dbReference type="GO" id="GO:0035861">
    <property type="term" value="C:site of double-strand break"/>
    <property type="evidence" value="ECO:0007669"/>
    <property type="project" value="TreeGrafter"/>
</dbReference>
<evidence type="ECO:0000256" key="12">
    <source>
        <dbReference type="ARBA" id="ARBA00022842"/>
    </source>
</evidence>
<keyword evidence="21" id="KW-1185">Reference proteome</keyword>
<evidence type="ECO:0000256" key="7">
    <source>
        <dbReference type="ARBA" id="ARBA00022695"/>
    </source>
</evidence>
<comment type="catalytic activity">
    <reaction evidence="16">
        <text>DNA(n) + a 2'-deoxyribonucleoside 5'-triphosphate = DNA(n+1) + diphosphate</text>
        <dbReference type="Rhea" id="RHEA:22508"/>
        <dbReference type="Rhea" id="RHEA-COMP:17339"/>
        <dbReference type="Rhea" id="RHEA-COMP:17340"/>
        <dbReference type="ChEBI" id="CHEBI:33019"/>
        <dbReference type="ChEBI" id="CHEBI:61560"/>
        <dbReference type="ChEBI" id="CHEBI:173112"/>
        <dbReference type="EC" id="2.7.7.7"/>
    </reaction>
</comment>
<keyword evidence="13" id="KW-0234">DNA repair</keyword>
<feature type="domain" description="UBZ3-type" evidence="19">
    <location>
        <begin position="564"/>
        <end position="598"/>
    </location>
</feature>
<dbReference type="Pfam" id="PF00817">
    <property type="entry name" value="IMS"/>
    <property type="match status" value="1"/>
</dbReference>
<dbReference type="FunFam" id="3.40.1170.60:FF:000003">
    <property type="entry name" value="DNA polymerase eta"/>
    <property type="match status" value="1"/>
</dbReference>
<dbReference type="GO" id="GO:0005657">
    <property type="term" value="C:replication fork"/>
    <property type="evidence" value="ECO:0007669"/>
    <property type="project" value="TreeGrafter"/>
</dbReference>
<dbReference type="EC" id="2.7.7.7" evidence="5"/>
<feature type="domain" description="UmuC" evidence="18">
    <location>
        <begin position="11"/>
        <end position="251"/>
    </location>
</feature>
<dbReference type="GO" id="GO:0003684">
    <property type="term" value="F:damaged DNA binding"/>
    <property type="evidence" value="ECO:0007669"/>
    <property type="project" value="InterPro"/>
</dbReference>
<dbReference type="PROSITE" id="PS51907">
    <property type="entry name" value="ZF_UBZ3"/>
    <property type="match status" value="1"/>
</dbReference>
<dbReference type="InterPro" id="IPR017961">
    <property type="entry name" value="DNA_pol_Y-fam_little_finger"/>
</dbReference>
<proteinExistence type="inferred from homology"/>
<sequence>MNLTRLNERVICLIDMDCFYVQVEEIEQPEFRGKPCGVSQYNPYKGGGLIAVNYEARSFGVKRGMRGEEAKKLCPDFNIFYVREKRGKADLSKYREASLKIFEIILKHCDKVEKASIDEAYLDLTDLVMERFQNKSLTNVNFVDSFVYGSFSIDDSNNAEKNLKAWLDINQDLTHECSDVFLIIGACIVQEIRQDIKNTLGYHCSAGIAQNKTLAKLCAGLNKPNKQTILPANSVEELLQKIPINKIKNLGGKLGSILHEQLGLNTVGDLARQNLNDLVKYFGEKTGNWLNQISHGIDQEPVSSRSTAKSIGCSKNFRGKLVLNNRVKVEHWVRQLCEELEERLESDRKNNNRDPTLLVLHITNEAGTFSKSTSISPGKYTAHHFVTQVLDALNGYNKSKTKDDWYPAIYTLGISAAKFVEKGKNMPANSIEKFFNSKPIDKSSEIQPCTSNNIDADIEIVTEENSNDNSFSNENNLEIESKEVSSENSIKNSSNKMDIRCLLLKQKEKATKEDESDMDADNFEEEPIILIEEKNDKKEKKSSEKINSYFMKNSKEEPITDSYDDIDYVLCDKCNKKILSWEMPEHEDFHFAQMISREQSRENINSNNNVQNNAKKRIAENTPTKEDKSSKKTQSKNSKKLKTELSETLKSGTNSINNYFKKN</sequence>
<evidence type="ECO:0000256" key="1">
    <source>
        <dbReference type="ARBA" id="ARBA00001936"/>
    </source>
</evidence>
<evidence type="ECO:0000256" key="16">
    <source>
        <dbReference type="ARBA" id="ARBA00049244"/>
    </source>
</evidence>
<dbReference type="InterPro" id="IPR041298">
    <property type="entry name" value="UBZ3"/>
</dbReference>
<feature type="compositionally biased region" description="Basic and acidic residues" evidence="17">
    <location>
        <begin position="617"/>
        <end position="630"/>
    </location>
</feature>
<feature type="compositionally biased region" description="Low complexity" evidence="17">
    <location>
        <begin position="602"/>
        <end position="613"/>
    </location>
</feature>
<dbReference type="PANTHER" id="PTHR45873">
    <property type="entry name" value="DNA POLYMERASE ETA"/>
    <property type="match status" value="1"/>
</dbReference>
<dbReference type="InterPro" id="IPR052230">
    <property type="entry name" value="DNA_polymerase_eta"/>
</dbReference>
<feature type="compositionally biased region" description="Basic residues" evidence="17">
    <location>
        <begin position="631"/>
        <end position="640"/>
    </location>
</feature>
<evidence type="ECO:0000256" key="3">
    <source>
        <dbReference type="ARBA" id="ARBA00004123"/>
    </source>
</evidence>
<keyword evidence="8" id="KW-0479">Metal-binding</keyword>
<dbReference type="InterPro" id="IPR001126">
    <property type="entry name" value="UmuC"/>
</dbReference>
<dbReference type="PROSITE" id="PS50173">
    <property type="entry name" value="UMUC"/>
    <property type="match status" value="1"/>
</dbReference>
<comment type="subcellular location">
    <subcellularLocation>
        <location evidence="3">Nucleus</location>
    </subcellularLocation>
</comment>
<dbReference type="Pfam" id="PF18439">
    <property type="entry name" value="zf_UBZ"/>
    <property type="match status" value="1"/>
</dbReference>
<evidence type="ECO:0000256" key="9">
    <source>
        <dbReference type="ARBA" id="ARBA00022763"/>
    </source>
</evidence>
<evidence type="ECO:0000313" key="20">
    <source>
        <dbReference type="EMBL" id="CAF0854622.1"/>
    </source>
</evidence>
<dbReference type="Proteomes" id="UP000663879">
    <property type="component" value="Unassembled WGS sequence"/>
</dbReference>
<dbReference type="InterPro" id="IPR043502">
    <property type="entry name" value="DNA/RNA_pol_sf"/>
</dbReference>
<evidence type="ECO:0000259" key="18">
    <source>
        <dbReference type="PROSITE" id="PS50173"/>
    </source>
</evidence>
<dbReference type="AlphaFoldDB" id="A0A813WA97"/>
<name>A0A813WA97_9BILA</name>
<protein>
    <recommendedName>
        <fullName evidence="15">DNA polymerase eta</fullName>
        <ecNumber evidence="5">2.7.7.7</ecNumber>
    </recommendedName>
</protein>
<dbReference type="SUPFAM" id="SSF56672">
    <property type="entry name" value="DNA/RNA polymerases"/>
    <property type="match status" value="1"/>
</dbReference>
<evidence type="ECO:0000256" key="13">
    <source>
        <dbReference type="ARBA" id="ARBA00023204"/>
    </source>
</evidence>
<dbReference type="OrthoDB" id="5723at2759"/>
<keyword evidence="7" id="KW-0548">Nucleotidyltransferase</keyword>
<dbReference type="Gene3D" id="3.30.1490.100">
    <property type="entry name" value="DNA polymerase, Y-family, little finger domain"/>
    <property type="match status" value="1"/>
</dbReference>
<dbReference type="GO" id="GO:0008270">
    <property type="term" value="F:zinc ion binding"/>
    <property type="evidence" value="ECO:0007669"/>
    <property type="project" value="UniProtKB-KW"/>
</dbReference>